<dbReference type="GeneID" id="95987656"/>
<dbReference type="SMART" id="SM00648">
    <property type="entry name" value="SWAP"/>
    <property type="match status" value="2"/>
</dbReference>
<protein>
    <submittedName>
        <fullName evidence="11">SF3a splicing factor complex subunit</fullName>
    </submittedName>
</protein>
<keyword evidence="2" id="KW-0507">mRNA processing</keyword>
<dbReference type="SUPFAM" id="SSF109905">
    <property type="entry name" value="Surp module (SWAP domain)"/>
    <property type="match status" value="2"/>
</dbReference>
<feature type="compositionally biased region" description="Basic and acidic residues" evidence="8">
    <location>
        <begin position="622"/>
        <end position="632"/>
    </location>
</feature>
<evidence type="ECO:0000256" key="5">
    <source>
        <dbReference type="ARBA" id="ARBA00023187"/>
    </source>
</evidence>
<comment type="subcellular location">
    <subcellularLocation>
        <location evidence="1">Nucleus</location>
    </subcellularLocation>
</comment>
<feature type="compositionally biased region" description="Low complexity" evidence="8">
    <location>
        <begin position="545"/>
        <end position="598"/>
    </location>
</feature>
<evidence type="ECO:0000259" key="9">
    <source>
        <dbReference type="PROSITE" id="PS50053"/>
    </source>
</evidence>
<dbReference type="PROSITE" id="PS50053">
    <property type="entry name" value="UBIQUITIN_2"/>
    <property type="match status" value="1"/>
</dbReference>
<dbReference type="PROSITE" id="PS50128">
    <property type="entry name" value="SURP"/>
    <property type="match status" value="2"/>
</dbReference>
<dbReference type="InterPro" id="IPR000626">
    <property type="entry name" value="Ubiquitin-like_dom"/>
</dbReference>
<dbReference type="Proteomes" id="UP001565368">
    <property type="component" value="Unassembled WGS sequence"/>
</dbReference>
<keyword evidence="4" id="KW-0677">Repeat</keyword>
<keyword evidence="6" id="KW-0539">Nucleus</keyword>
<feature type="compositionally biased region" description="Polar residues" evidence="8">
    <location>
        <begin position="502"/>
        <end position="517"/>
    </location>
</feature>
<feature type="region of interest" description="Disordered" evidence="8">
    <location>
        <begin position="545"/>
        <end position="636"/>
    </location>
</feature>
<evidence type="ECO:0000256" key="2">
    <source>
        <dbReference type="ARBA" id="ARBA00022664"/>
    </source>
</evidence>
<evidence type="ECO:0000313" key="12">
    <source>
        <dbReference type="Proteomes" id="UP001565368"/>
    </source>
</evidence>
<dbReference type="SUPFAM" id="SSF54236">
    <property type="entry name" value="Ubiquitin-like"/>
    <property type="match status" value="1"/>
</dbReference>
<keyword evidence="3" id="KW-0747">Spliceosome</keyword>
<feature type="region of interest" description="Disordered" evidence="8">
    <location>
        <begin position="474"/>
        <end position="524"/>
    </location>
</feature>
<proteinExistence type="predicted"/>
<keyword evidence="5" id="KW-0508">mRNA splicing</keyword>
<dbReference type="Pfam" id="PF01805">
    <property type="entry name" value="Surp"/>
    <property type="match status" value="2"/>
</dbReference>
<dbReference type="EMBL" id="JBBXJM010000005">
    <property type="protein sequence ID" value="KAL1407197.1"/>
    <property type="molecule type" value="Genomic_DNA"/>
</dbReference>
<evidence type="ECO:0000313" key="11">
    <source>
        <dbReference type="EMBL" id="KAL1407197.1"/>
    </source>
</evidence>
<organism evidence="11 12">
    <name type="scientific">Vanrija albida</name>
    <dbReference type="NCBI Taxonomy" id="181172"/>
    <lineage>
        <taxon>Eukaryota</taxon>
        <taxon>Fungi</taxon>
        <taxon>Dikarya</taxon>
        <taxon>Basidiomycota</taxon>
        <taxon>Agaricomycotina</taxon>
        <taxon>Tremellomycetes</taxon>
        <taxon>Trichosporonales</taxon>
        <taxon>Trichosporonaceae</taxon>
        <taxon>Vanrija</taxon>
    </lineage>
</organism>
<feature type="domain" description="Ubiquitin-like" evidence="9">
    <location>
        <begin position="695"/>
        <end position="745"/>
    </location>
</feature>
<dbReference type="InterPro" id="IPR022030">
    <property type="entry name" value="SF3A1_dom"/>
</dbReference>
<dbReference type="InterPro" id="IPR029071">
    <property type="entry name" value="Ubiquitin-like_domsf"/>
</dbReference>
<reference evidence="11 12" key="1">
    <citation type="submission" date="2023-08" db="EMBL/GenBank/DDBJ databases">
        <title>Annotated Genome Sequence of Vanrija albida AlHP1.</title>
        <authorList>
            <person name="Herzog R."/>
        </authorList>
    </citation>
    <scope>NUCLEOTIDE SEQUENCE [LARGE SCALE GENOMIC DNA]</scope>
    <source>
        <strain evidence="11 12">AlHP1</strain>
    </source>
</reference>
<accession>A0ABR3PYH3</accession>
<dbReference type="PANTHER" id="PTHR15316">
    <property type="entry name" value="SPLICEOSOME ASSOCIATED PROTEIN 114/SWAP SPLICING FACTOR-RELATED"/>
    <property type="match status" value="1"/>
</dbReference>
<gene>
    <name evidence="11" type="primary">PRP21</name>
    <name evidence="11" type="ORF">Q8F55_006613</name>
</gene>
<sequence>MSALNLPRPVNTYAGEDELLKTNGLAGRQAVTVEETDDIGEYRPPRMSDKYKAGIIYPPPEMRKMIDKTATAVSKTSKPQALEDKIKESQKTDPRFAFLNDEDPYHQYYRYMVEIKREEAEDIAKGIAPAGTPGTATPAAAAEPKDEGPVYEPKALEFKVDLPGVTAQDLDILRLTALFHARRGRSFLEALSVREGRNYQFDFLRPTHSMFGYYNRMVESYQKIMHPPPGLIASVVEANADPEAKWKTLEEGRLRADWERARRKKEDEKAKEKDEEAQVFAEIDWQDFVTVETIEFTQADMELDLPPPTNVDKLRVMSMAEKRMAAMIMEEPGAGVAAPGGADNVEEVDMEEDEDDEEARLQRIKEEKEQARARDVQRAALESKGLKIKKDYVAKGIQRGGNVATAKCPYCGQSIPESELSEHIRIELLDPRWKDQKRDLEQRRQQQQQLQIGADISKSLKDLATNRTDLFGDESDEALKARRDAEAEQKRKDREKIVWDGHTNSAKTAETTFQSRYSAEDAARRRNEAMGISDKPVNTVGPQVGPGIQAQAPQQPIMKAPPSASTGTTISAGPTGPSSGPQPTYFSAQGGAASAGPSINPARQAMMSGGAPQQQAGQVRSAPDDGHSERAFKRPRVAKLPAGQLYSEFDWMSLHPDPITLSVQLPTMPDKPEWKLDGSIVSIPDLHVNTLFSTLRERIKRALDADLPISRLRIDYNSKVMSNGATLASVNLDDGDMVVMAVRKK</sequence>
<dbReference type="Pfam" id="PF12230">
    <property type="entry name" value="PRP21_like_P"/>
    <property type="match status" value="1"/>
</dbReference>
<feature type="domain" description="SURP motif" evidence="10">
    <location>
        <begin position="65"/>
        <end position="109"/>
    </location>
</feature>
<dbReference type="InterPro" id="IPR045146">
    <property type="entry name" value="SF3A1"/>
</dbReference>
<name>A0ABR3PYH3_9TREE</name>
<evidence type="ECO:0000259" key="10">
    <source>
        <dbReference type="PROSITE" id="PS50128"/>
    </source>
</evidence>
<dbReference type="Gene3D" id="3.10.20.90">
    <property type="entry name" value="Phosphatidylinositol 3-kinase Catalytic Subunit, Chain A, domain 1"/>
    <property type="match status" value="1"/>
</dbReference>
<dbReference type="PANTHER" id="PTHR15316:SF1">
    <property type="entry name" value="SPLICING FACTOR 3A SUBUNIT 1"/>
    <property type="match status" value="1"/>
</dbReference>
<feature type="coiled-coil region" evidence="7">
    <location>
        <begin position="347"/>
        <end position="374"/>
    </location>
</feature>
<evidence type="ECO:0000256" key="3">
    <source>
        <dbReference type="ARBA" id="ARBA00022728"/>
    </source>
</evidence>
<keyword evidence="12" id="KW-1185">Reference proteome</keyword>
<dbReference type="Gene3D" id="1.10.10.790">
    <property type="entry name" value="Surp module"/>
    <property type="match status" value="2"/>
</dbReference>
<evidence type="ECO:0000256" key="6">
    <source>
        <dbReference type="ARBA" id="ARBA00023242"/>
    </source>
</evidence>
<feature type="domain" description="SURP motif" evidence="10">
    <location>
        <begin position="172"/>
        <end position="214"/>
    </location>
</feature>
<feature type="compositionally biased region" description="Basic and acidic residues" evidence="8">
    <location>
        <begin position="477"/>
        <end position="499"/>
    </location>
</feature>
<dbReference type="InterPro" id="IPR000061">
    <property type="entry name" value="Surp"/>
</dbReference>
<dbReference type="RefSeq" id="XP_069207141.1">
    <property type="nucleotide sequence ID" value="XM_069355070.1"/>
</dbReference>
<dbReference type="InterPro" id="IPR035967">
    <property type="entry name" value="SWAP/Surp_sf"/>
</dbReference>
<evidence type="ECO:0000256" key="8">
    <source>
        <dbReference type="SAM" id="MobiDB-lite"/>
    </source>
</evidence>
<comment type="caution">
    <text evidence="11">The sequence shown here is derived from an EMBL/GenBank/DDBJ whole genome shotgun (WGS) entry which is preliminary data.</text>
</comment>
<evidence type="ECO:0000256" key="7">
    <source>
        <dbReference type="SAM" id="Coils"/>
    </source>
</evidence>
<keyword evidence="7" id="KW-0175">Coiled coil</keyword>
<evidence type="ECO:0000256" key="4">
    <source>
        <dbReference type="ARBA" id="ARBA00022737"/>
    </source>
</evidence>
<evidence type="ECO:0000256" key="1">
    <source>
        <dbReference type="ARBA" id="ARBA00004123"/>
    </source>
</evidence>